<sequence length="90" mass="9835">MFPATLDTITINSIYSAFLVYSIPSHGSLALKPGRSTRPTRARHVDGGVTVPGTTGAGHGQRFLQWISRPWSPRDDIEAPCRFLQGENPT</sequence>
<evidence type="ECO:0000313" key="2">
    <source>
        <dbReference type="EMBL" id="RSL64489.1"/>
    </source>
</evidence>
<evidence type="ECO:0000256" key="1">
    <source>
        <dbReference type="SAM" id="MobiDB-lite"/>
    </source>
</evidence>
<reference evidence="2 3" key="1">
    <citation type="submission" date="2017-06" db="EMBL/GenBank/DDBJ databases">
        <title>Comparative genomic analysis of Ambrosia Fusariam Clade fungi.</title>
        <authorList>
            <person name="Stajich J.E."/>
            <person name="Carrillo J."/>
            <person name="Kijimoto T."/>
            <person name="Eskalen A."/>
            <person name="O'Donnell K."/>
            <person name="Kasson M."/>
        </authorList>
    </citation>
    <scope>NUCLEOTIDE SEQUENCE [LARGE SCALE GENOMIC DNA]</scope>
    <source>
        <strain evidence="2 3">NRRL62584</strain>
    </source>
</reference>
<proteinExistence type="predicted"/>
<accession>A0A428QGX7</accession>
<dbReference type="AlphaFoldDB" id="A0A428QGX7"/>
<gene>
    <name evidence="2" type="ORF">CEP54_004634</name>
</gene>
<dbReference type="EMBL" id="NKCI01000033">
    <property type="protein sequence ID" value="RSL64489.1"/>
    <property type="molecule type" value="Genomic_DNA"/>
</dbReference>
<feature type="region of interest" description="Disordered" evidence="1">
    <location>
        <begin position="30"/>
        <end position="54"/>
    </location>
</feature>
<organism evidence="2 3">
    <name type="scientific">Fusarium duplospermum</name>
    <dbReference type="NCBI Taxonomy" id="1325734"/>
    <lineage>
        <taxon>Eukaryota</taxon>
        <taxon>Fungi</taxon>
        <taxon>Dikarya</taxon>
        <taxon>Ascomycota</taxon>
        <taxon>Pezizomycotina</taxon>
        <taxon>Sordariomycetes</taxon>
        <taxon>Hypocreomycetidae</taxon>
        <taxon>Hypocreales</taxon>
        <taxon>Nectriaceae</taxon>
        <taxon>Fusarium</taxon>
        <taxon>Fusarium solani species complex</taxon>
    </lineage>
</organism>
<dbReference type="Proteomes" id="UP000288168">
    <property type="component" value="Unassembled WGS sequence"/>
</dbReference>
<evidence type="ECO:0000313" key="3">
    <source>
        <dbReference type="Proteomes" id="UP000288168"/>
    </source>
</evidence>
<protein>
    <submittedName>
        <fullName evidence="2">Uncharacterized protein</fullName>
    </submittedName>
</protein>
<keyword evidence="3" id="KW-1185">Reference proteome</keyword>
<comment type="caution">
    <text evidence="2">The sequence shown here is derived from an EMBL/GenBank/DDBJ whole genome shotgun (WGS) entry which is preliminary data.</text>
</comment>
<name>A0A428QGX7_9HYPO</name>